<evidence type="ECO:0000313" key="3">
    <source>
        <dbReference type="RefSeq" id="XP_018021552.1"/>
    </source>
</evidence>
<dbReference type="GO" id="GO:0004523">
    <property type="term" value="F:RNA-DNA hybrid ribonuclease activity"/>
    <property type="evidence" value="ECO:0007669"/>
    <property type="project" value="InterPro"/>
</dbReference>
<dbReference type="Gene3D" id="3.30.420.10">
    <property type="entry name" value="Ribonuclease H-like superfamily/Ribonuclease H"/>
    <property type="match status" value="1"/>
</dbReference>
<name>A0A8B7P6P3_HYAAZ</name>
<dbReference type="OMA" id="CACIGHS"/>
<evidence type="ECO:0000259" key="1">
    <source>
        <dbReference type="PROSITE" id="PS50879"/>
    </source>
</evidence>
<gene>
    <name evidence="3" type="primary">LOC108677784</name>
</gene>
<proteinExistence type="predicted"/>
<dbReference type="InterPro" id="IPR036397">
    <property type="entry name" value="RNaseH_sf"/>
</dbReference>
<dbReference type="InterPro" id="IPR012337">
    <property type="entry name" value="RNaseH-like_sf"/>
</dbReference>
<dbReference type="Proteomes" id="UP000694843">
    <property type="component" value="Unplaced"/>
</dbReference>
<dbReference type="Pfam" id="PF00075">
    <property type="entry name" value="RNase_H"/>
    <property type="match status" value="1"/>
</dbReference>
<accession>A0A8B7P6P3</accession>
<dbReference type="GO" id="GO:0003676">
    <property type="term" value="F:nucleic acid binding"/>
    <property type="evidence" value="ECO:0007669"/>
    <property type="project" value="InterPro"/>
</dbReference>
<dbReference type="OrthoDB" id="6373941at2759"/>
<sequence length="311" mass="35339">MLFPITTPTIDLTLHTSKKADLPPKAWQAYFSDLLLQYPTRTPVFCDGSKTAERTAAGSWSTDFNLKARLNKNNSIFTAELFAIFITLKYLESKDGLFILVSDSLSSLKALQHAHPKSHYLVLKITHLLAVTPNKFILAWVPSHMGIEGNELADKIAQEALSLPHALPITLSDQELKQIISTHYHSQWQHQWQNSTAKLLPYKNTLGLSPYLDLKRSHQVPLSRLRLGATRLTHAHLFTGQQPAHCPSCDQRWTTAHLLLECPVLQQPRQPLDQYCKEMNWPFTLTTLLRDDFPAEKLVTFLSKTDIIDKL</sequence>
<reference evidence="3" key="1">
    <citation type="submission" date="2025-08" db="UniProtKB">
        <authorList>
            <consortium name="RefSeq"/>
        </authorList>
    </citation>
    <scope>IDENTIFICATION</scope>
    <source>
        <tissue evidence="3">Whole organism</tissue>
    </source>
</reference>
<evidence type="ECO:0000313" key="2">
    <source>
        <dbReference type="Proteomes" id="UP000694843"/>
    </source>
</evidence>
<keyword evidence="2" id="KW-1185">Reference proteome</keyword>
<dbReference type="AlphaFoldDB" id="A0A8B7P6P3"/>
<dbReference type="SUPFAM" id="SSF53098">
    <property type="entry name" value="Ribonuclease H-like"/>
    <property type="match status" value="1"/>
</dbReference>
<dbReference type="CDD" id="cd09276">
    <property type="entry name" value="Rnase_HI_RT_non_LTR"/>
    <property type="match status" value="1"/>
</dbReference>
<dbReference type="InterPro" id="IPR002156">
    <property type="entry name" value="RNaseH_domain"/>
</dbReference>
<dbReference type="RefSeq" id="XP_018021552.1">
    <property type="nucleotide sequence ID" value="XM_018166063.1"/>
</dbReference>
<dbReference type="KEGG" id="hazt:108677784"/>
<organism evidence="2 3">
    <name type="scientific">Hyalella azteca</name>
    <name type="common">Amphipod</name>
    <dbReference type="NCBI Taxonomy" id="294128"/>
    <lineage>
        <taxon>Eukaryota</taxon>
        <taxon>Metazoa</taxon>
        <taxon>Ecdysozoa</taxon>
        <taxon>Arthropoda</taxon>
        <taxon>Crustacea</taxon>
        <taxon>Multicrustacea</taxon>
        <taxon>Malacostraca</taxon>
        <taxon>Eumalacostraca</taxon>
        <taxon>Peracarida</taxon>
        <taxon>Amphipoda</taxon>
        <taxon>Senticaudata</taxon>
        <taxon>Talitrida</taxon>
        <taxon>Talitroidea</taxon>
        <taxon>Hyalellidae</taxon>
        <taxon>Hyalella</taxon>
    </lineage>
</organism>
<dbReference type="PROSITE" id="PS50879">
    <property type="entry name" value="RNASE_H_1"/>
    <property type="match status" value="1"/>
</dbReference>
<feature type="domain" description="RNase H type-1" evidence="1">
    <location>
        <begin position="38"/>
        <end position="162"/>
    </location>
</feature>
<protein>
    <submittedName>
        <fullName evidence="3">Uncharacterized protein LOC108677784</fullName>
    </submittedName>
</protein>
<dbReference type="GeneID" id="108677784"/>